<gene>
    <name evidence="1" type="ORF">RUM44_008049</name>
</gene>
<sequence>MNSHCQKGQGLSAQLTFAVIDETFQNFNISGIGELPGNLTSKLPSETDIEEALTKKCQKLEGPEAGLRVTVIIIFGFACTEIKT</sequence>
<reference evidence="1 2" key="1">
    <citation type="submission" date="2023-09" db="EMBL/GenBank/DDBJ databases">
        <title>Genomes of two closely related lineages of the louse Polyplax serrata with different host specificities.</title>
        <authorList>
            <person name="Martinu J."/>
            <person name="Tarabai H."/>
            <person name="Stefka J."/>
            <person name="Hypsa V."/>
        </authorList>
    </citation>
    <scope>NUCLEOTIDE SEQUENCE [LARGE SCALE GENOMIC DNA]</scope>
    <source>
        <strain evidence="1">98ZLc_SE</strain>
    </source>
</reference>
<proteinExistence type="predicted"/>
<accession>A0ABR1BB73</accession>
<organism evidence="1 2">
    <name type="scientific">Polyplax serrata</name>
    <name type="common">Common mouse louse</name>
    <dbReference type="NCBI Taxonomy" id="468196"/>
    <lineage>
        <taxon>Eukaryota</taxon>
        <taxon>Metazoa</taxon>
        <taxon>Ecdysozoa</taxon>
        <taxon>Arthropoda</taxon>
        <taxon>Hexapoda</taxon>
        <taxon>Insecta</taxon>
        <taxon>Pterygota</taxon>
        <taxon>Neoptera</taxon>
        <taxon>Paraneoptera</taxon>
        <taxon>Psocodea</taxon>
        <taxon>Troctomorpha</taxon>
        <taxon>Phthiraptera</taxon>
        <taxon>Anoplura</taxon>
        <taxon>Polyplacidae</taxon>
        <taxon>Polyplax</taxon>
    </lineage>
</organism>
<dbReference type="Proteomes" id="UP001359485">
    <property type="component" value="Unassembled WGS sequence"/>
</dbReference>
<comment type="caution">
    <text evidence="1">The sequence shown here is derived from an EMBL/GenBank/DDBJ whole genome shotgun (WGS) entry which is preliminary data.</text>
</comment>
<name>A0ABR1BB73_POLSC</name>
<keyword evidence="2" id="KW-1185">Reference proteome</keyword>
<protein>
    <submittedName>
        <fullName evidence="1">Uncharacterized protein</fullName>
    </submittedName>
</protein>
<evidence type="ECO:0000313" key="2">
    <source>
        <dbReference type="Proteomes" id="UP001359485"/>
    </source>
</evidence>
<dbReference type="EMBL" id="JAWJWF010000002">
    <property type="protein sequence ID" value="KAK6637627.1"/>
    <property type="molecule type" value="Genomic_DNA"/>
</dbReference>
<evidence type="ECO:0000313" key="1">
    <source>
        <dbReference type="EMBL" id="KAK6637627.1"/>
    </source>
</evidence>